<dbReference type="GO" id="GO:0005992">
    <property type="term" value="P:trehalose biosynthetic process"/>
    <property type="evidence" value="ECO:0007669"/>
    <property type="project" value="UniProtKB-UniPathway"/>
</dbReference>
<dbReference type="FunCoup" id="A0A420WFR2">
    <property type="interactions" value="48"/>
</dbReference>
<dbReference type="InterPro" id="IPR044651">
    <property type="entry name" value="OTSB-like"/>
</dbReference>
<dbReference type="InterPro" id="IPR023214">
    <property type="entry name" value="HAD_sf"/>
</dbReference>
<dbReference type="OrthoDB" id="9814913at2"/>
<dbReference type="NCBIfam" id="TIGR00685">
    <property type="entry name" value="T6PP"/>
    <property type="match status" value="1"/>
</dbReference>
<dbReference type="SUPFAM" id="SSF56784">
    <property type="entry name" value="HAD-like"/>
    <property type="match status" value="1"/>
</dbReference>
<dbReference type="InParanoid" id="A0A420WFR2"/>
<comment type="cofactor">
    <cofactor evidence="4">
        <name>Mg(2+)</name>
        <dbReference type="ChEBI" id="CHEBI:18420"/>
    </cofactor>
</comment>
<dbReference type="PANTHER" id="PTHR43768">
    <property type="entry name" value="TREHALOSE 6-PHOSPHATE PHOSPHATASE"/>
    <property type="match status" value="1"/>
</dbReference>
<comment type="pathway">
    <text evidence="1 4">Glycan biosynthesis; trehalose biosynthesis.</text>
</comment>
<dbReference type="InterPro" id="IPR003337">
    <property type="entry name" value="Trehalose_PPase"/>
</dbReference>
<evidence type="ECO:0000256" key="2">
    <source>
        <dbReference type="ARBA" id="ARBA00008770"/>
    </source>
</evidence>
<keyword evidence="4" id="KW-0460">Magnesium</keyword>
<organism evidence="5 6">
    <name type="scientific">Litorimonas taeanensis</name>
    <dbReference type="NCBI Taxonomy" id="568099"/>
    <lineage>
        <taxon>Bacteria</taxon>
        <taxon>Pseudomonadati</taxon>
        <taxon>Pseudomonadota</taxon>
        <taxon>Alphaproteobacteria</taxon>
        <taxon>Maricaulales</taxon>
        <taxon>Robiginitomaculaceae</taxon>
    </lineage>
</organism>
<evidence type="ECO:0000313" key="5">
    <source>
        <dbReference type="EMBL" id="RKQ69799.1"/>
    </source>
</evidence>
<dbReference type="AlphaFoldDB" id="A0A420WFR2"/>
<dbReference type="Gene3D" id="3.30.70.1020">
    <property type="entry name" value="Trehalose-6-phosphate phosphatase related protein, domain 2"/>
    <property type="match status" value="1"/>
</dbReference>
<dbReference type="PANTHER" id="PTHR43768:SF3">
    <property type="entry name" value="TREHALOSE 6-PHOSPHATE PHOSPHATASE"/>
    <property type="match status" value="1"/>
</dbReference>
<accession>A0A420WFR2</accession>
<evidence type="ECO:0000313" key="6">
    <source>
        <dbReference type="Proteomes" id="UP000282211"/>
    </source>
</evidence>
<gene>
    <name evidence="5" type="ORF">DES40_2608</name>
</gene>
<dbReference type="Proteomes" id="UP000282211">
    <property type="component" value="Unassembled WGS sequence"/>
</dbReference>
<dbReference type="Pfam" id="PF02358">
    <property type="entry name" value="Trehalose_PPase"/>
    <property type="match status" value="1"/>
</dbReference>
<name>A0A420WFR2_9PROT</name>
<protein>
    <recommendedName>
        <fullName evidence="4">Trehalose 6-phosphate phosphatase</fullName>
        <ecNumber evidence="4">3.1.3.12</ecNumber>
    </recommendedName>
</protein>
<dbReference type="GO" id="GO:0046872">
    <property type="term" value="F:metal ion binding"/>
    <property type="evidence" value="ECO:0007669"/>
    <property type="project" value="UniProtKB-KW"/>
</dbReference>
<dbReference type="Gene3D" id="3.40.50.1000">
    <property type="entry name" value="HAD superfamily/HAD-like"/>
    <property type="match status" value="1"/>
</dbReference>
<keyword evidence="3 4" id="KW-0378">Hydrolase</keyword>
<comment type="caution">
    <text evidence="5">The sequence shown here is derived from an EMBL/GenBank/DDBJ whole genome shotgun (WGS) entry which is preliminary data.</text>
</comment>
<dbReference type="NCBIfam" id="TIGR01484">
    <property type="entry name" value="HAD-SF-IIB"/>
    <property type="match status" value="1"/>
</dbReference>
<evidence type="ECO:0000256" key="1">
    <source>
        <dbReference type="ARBA" id="ARBA00005199"/>
    </source>
</evidence>
<comment type="function">
    <text evidence="4">Removes the phosphate from trehalose 6-phosphate to produce free trehalose.</text>
</comment>
<dbReference type="EC" id="3.1.3.12" evidence="4"/>
<dbReference type="InterPro" id="IPR036412">
    <property type="entry name" value="HAD-like_sf"/>
</dbReference>
<dbReference type="InterPro" id="IPR006379">
    <property type="entry name" value="HAD-SF_hydro_IIB"/>
</dbReference>
<keyword evidence="4" id="KW-0479">Metal-binding</keyword>
<evidence type="ECO:0000256" key="4">
    <source>
        <dbReference type="RuleBase" id="RU361117"/>
    </source>
</evidence>
<dbReference type="UniPathway" id="UPA00299"/>
<sequence>MAVRITDSFDFPTNMALFLDFDGTLAGFKDDPDTVKLMPQESALILNLANHLSGALALISGRDLRDLSKRVPNSLWRLGNHGLYSAAPYEDPPTSFTQFPTELKAKLEANLSHLNGIWFEDKGPVLAIHHRAKPESGPEISSCVEAEIKAYPLHIMQLGHNVIEIKPADANKGAALTRQMRNPAFANRIPVMIGDDTTDEDAFRAAETFGGFGIKMAHQEMKQSETAARFYIETIQDLYGLLGTLL</sequence>
<dbReference type="RefSeq" id="WP_121102819.1">
    <property type="nucleotide sequence ID" value="NZ_RBII01000002.1"/>
</dbReference>
<reference evidence="5 6" key="1">
    <citation type="submission" date="2018-10" db="EMBL/GenBank/DDBJ databases">
        <title>Genomic Encyclopedia of Type Strains, Phase IV (KMG-IV): sequencing the most valuable type-strain genomes for metagenomic binning, comparative biology and taxonomic classification.</title>
        <authorList>
            <person name="Goeker M."/>
        </authorList>
    </citation>
    <scope>NUCLEOTIDE SEQUENCE [LARGE SCALE GENOMIC DNA]</scope>
    <source>
        <strain evidence="5 6">DSM 22008</strain>
    </source>
</reference>
<dbReference type="EMBL" id="RBII01000002">
    <property type="protein sequence ID" value="RKQ69799.1"/>
    <property type="molecule type" value="Genomic_DNA"/>
</dbReference>
<comment type="catalytic activity">
    <reaction evidence="4">
        <text>alpha,alpha-trehalose 6-phosphate + H2O = alpha,alpha-trehalose + phosphate</text>
        <dbReference type="Rhea" id="RHEA:23420"/>
        <dbReference type="ChEBI" id="CHEBI:15377"/>
        <dbReference type="ChEBI" id="CHEBI:16551"/>
        <dbReference type="ChEBI" id="CHEBI:43474"/>
        <dbReference type="ChEBI" id="CHEBI:58429"/>
        <dbReference type="EC" id="3.1.3.12"/>
    </reaction>
</comment>
<keyword evidence="6" id="KW-1185">Reference proteome</keyword>
<evidence type="ECO:0000256" key="3">
    <source>
        <dbReference type="ARBA" id="ARBA00022801"/>
    </source>
</evidence>
<dbReference type="GO" id="GO:0004805">
    <property type="term" value="F:trehalose-phosphatase activity"/>
    <property type="evidence" value="ECO:0007669"/>
    <property type="project" value="UniProtKB-EC"/>
</dbReference>
<comment type="similarity">
    <text evidence="2 4">Belongs to the trehalose phosphatase family.</text>
</comment>
<proteinExistence type="inferred from homology"/>